<evidence type="ECO:0000256" key="1">
    <source>
        <dbReference type="SAM" id="MobiDB-lite"/>
    </source>
</evidence>
<dbReference type="Proteomes" id="UP001221142">
    <property type="component" value="Unassembled WGS sequence"/>
</dbReference>
<dbReference type="EMBL" id="JARKIF010000046">
    <property type="protein sequence ID" value="KAJ7608170.1"/>
    <property type="molecule type" value="Genomic_DNA"/>
</dbReference>
<evidence type="ECO:0000256" key="2">
    <source>
        <dbReference type="SAM" id="Phobius"/>
    </source>
</evidence>
<proteinExistence type="predicted"/>
<sequence length="426" mass="46706">MHWCPHNLVLLPLTQTMASLLGFEFLRRGCDTNTVHWTAPWNGSAGNLSLHGNLSFSLVAYWQWTSSRTANWDNDYSLTFFDGESSPVQRKLATTFSTVTVRYTSAFRSRVLSIATRWMDAGTNSAASRRLDKRISTCLGKMRDEQEWFGITTSLCPSVVVGHSMVILACLSITYLLVMLAQLALSTREYNDSQTGNNGDSEARGTSHSLAPTPGLRTRRTSVARRSTYERRNAGICDTLILYSLSKYNEDWAKENMVAGLAACRPYLLIVYIFSGNSWELLRRMINAKSTAPTRPLTATAVALTAVMGGRTGPSRPSDHVARSQNGRVVPVRPVTAVMTGRSGDAGKSNYGLVLGKPPEPARTAVLAEDPSPPVMARRRPGMGTPSAKEPDPDPAVKIVAVRPGRHPSCRLVDPSGALICNQYYY</sequence>
<accession>A0AAD7FAZ6</accession>
<feature type="compositionally biased region" description="Polar residues" evidence="1">
    <location>
        <begin position="192"/>
        <end position="210"/>
    </location>
</feature>
<name>A0AAD7FAZ6_9AGAR</name>
<keyword evidence="2" id="KW-1133">Transmembrane helix</keyword>
<feature type="region of interest" description="Disordered" evidence="1">
    <location>
        <begin position="190"/>
        <end position="223"/>
    </location>
</feature>
<evidence type="ECO:0000313" key="4">
    <source>
        <dbReference type="EMBL" id="KAJ7608170.1"/>
    </source>
</evidence>
<gene>
    <name evidence="4" type="ORF">FB45DRAFT_1011055</name>
</gene>
<keyword evidence="5" id="KW-1185">Reference proteome</keyword>
<protein>
    <submittedName>
        <fullName evidence="4">Uncharacterized protein</fullName>
    </submittedName>
</protein>
<organism evidence="4 5">
    <name type="scientific">Roridomyces roridus</name>
    <dbReference type="NCBI Taxonomy" id="1738132"/>
    <lineage>
        <taxon>Eukaryota</taxon>
        <taxon>Fungi</taxon>
        <taxon>Dikarya</taxon>
        <taxon>Basidiomycota</taxon>
        <taxon>Agaricomycotina</taxon>
        <taxon>Agaricomycetes</taxon>
        <taxon>Agaricomycetidae</taxon>
        <taxon>Agaricales</taxon>
        <taxon>Marasmiineae</taxon>
        <taxon>Mycenaceae</taxon>
        <taxon>Roridomyces</taxon>
    </lineage>
</organism>
<feature type="region of interest" description="Disordered" evidence="1">
    <location>
        <begin position="365"/>
        <end position="395"/>
    </location>
</feature>
<feature type="transmembrane region" description="Helical" evidence="2">
    <location>
        <begin position="165"/>
        <end position="185"/>
    </location>
</feature>
<keyword evidence="2" id="KW-0812">Transmembrane</keyword>
<keyword evidence="2" id="KW-0472">Membrane</keyword>
<dbReference type="AlphaFoldDB" id="A0AAD7FAZ6"/>
<feature type="signal peptide" evidence="3">
    <location>
        <begin position="1"/>
        <end position="18"/>
    </location>
</feature>
<comment type="caution">
    <text evidence="4">The sequence shown here is derived from an EMBL/GenBank/DDBJ whole genome shotgun (WGS) entry which is preliminary data.</text>
</comment>
<evidence type="ECO:0000313" key="5">
    <source>
        <dbReference type="Proteomes" id="UP001221142"/>
    </source>
</evidence>
<reference evidence="4" key="1">
    <citation type="submission" date="2023-03" db="EMBL/GenBank/DDBJ databases">
        <title>Massive genome expansion in bonnet fungi (Mycena s.s.) driven by repeated elements and novel gene families across ecological guilds.</title>
        <authorList>
            <consortium name="Lawrence Berkeley National Laboratory"/>
            <person name="Harder C.B."/>
            <person name="Miyauchi S."/>
            <person name="Viragh M."/>
            <person name="Kuo A."/>
            <person name="Thoen E."/>
            <person name="Andreopoulos B."/>
            <person name="Lu D."/>
            <person name="Skrede I."/>
            <person name="Drula E."/>
            <person name="Henrissat B."/>
            <person name="Morin E."/>
            <person name="Kohler A."/>
            <person name="Barry K."/>
            <person name="LaButti K."/>
            <person name="Morin E."/>
            <person name="Salamov A."/>
            <person name="Lipzen A."/>
            <person name="Mereny Z."/>
            <person name="Hegedus B."/>
            <person name="Baldrian P."/>
            <person name="Stursova M."/>
            <person name="Weitz H."/>
            <person name="Taylor A."/>
            <person name="Grigoriev I.V."/>
            <person name="Nagy L.G."/>
            <person name="Martin F."/>
            <person name="Kauserud H."/>
        </authorList>
    </citation>
    <scope>NUCLEOTIDE SEQUENCE</scope>
    <source>
        <strain evidence="4">9284</strain>
    </source>
</reference>
<evidence type="ECO:0000256" key="3">
    <source>
        <dbReference type="SAM" id="SignalP"/>
    </source>
</evidence>
<keyword evidence="3" id="KW-0732">Signal</keyword>
<feature type="chain" id="PRO_5041919843" evidence="3">
    <location>
        <begin position="19"/>
        <end position="426"/>
    </location>
</feature>